<evidence type="ECO:0000313" key="2">
    <source>
        <dbReference type="Proteomes" id="UP000275408"/>
    </source>
</evidence>
<accession>A0A3M6TG85</accession>
<dbReference type="EMBL" id="RCHS01003631">
    <property type="protein sequence ID" value="RMX40412.1"/>
    <property type="molecule type" value="Genomic_DNA"/>
</dbReference>
<reference evidence="1 2" key="1">
    <citation type="journal article" date="2018" name="Sci. Rep.">
        <title>Comparative analysis of the Pocillopora damicornis genome highlights role of immune system in coral evolution.</title>
        <authorList>
            <person name="Cunning R."/>
            <person name="Bay R.A."/>
            <person name="Gillette P."/>
            <person name="Baker A.C."/>
            <person name="Traylor-Knowles N."/>
        </authorList>
    </citation>
    <scope>NUCLEOTIDE SEQUENCE [LARGE SCALE GENOMIC DNA]</scope>
    <source>
        <strain evidence="1">RSMAS</strain>
        <tissue evidence="1">Whole animal</tissue>
    </source>
</reference>
<name>A0A3M6TG85_POCDA</name>
<dbReference type="AlphaFoldDB" id="A0A3M6TG85"/>
<evidence type="ECO:0000313" key="1">
    <source>
        <dbReference type="EMBL" id="RMX40412.1"/>
    </source>
</evidence>
<organism evidence="1 2">
    <name type="scientific">Pocillopora damicornis</name>
    <name type="common">Cauliflower coral</name>
    <name type="synonym">Millepora damicornis</name>
    <dbReference type="NCBI Taxonomy" id="46731"/>
    <lineage>
        <taxon>Eukaryota</taxon>
        <taxon>Metazoa</taxon>
        <taxon>Cnidaria</taxon>
        <taxon>Anthozoa</taxon>
        <taxon>Hexacorallia</taxon>
        <taxon>Scleractinia</taxon>
        <taxon>Astrocoeniina</taxon>
        <taxon>Pocilloporidae</taxon>
        <taxon>Pocillopora</taxon>
    </lineage>
</organism>
<protein>
    <submittedName>
        <fullName evidence="1">Uncharacterized protein</fullName>
    </submittedName>
</protein>
<proteinExistence type="predicted"/>
<keyword evidence="2" id="KW-1185">Reference proteome</keyword>
<dbReference type="OrthoDB" id="8963429at2759"/>
<dbReference type="Proteomes" id="UP000275408">
    <property type="component" value="Unassembled WGS sequence"/>
</dbReference>
<gene>
    <name evidence="1" type="ORF">pdam_00009472</name>
</gene>
<comment type="caution">
    <text evidence="1">The sequence shown here is derived from an EMBL/GenBank/DDBJ whole genome shotgun (WGS) entry which is preliminary data.</text>
</comment>
<sequence length="163" mass="19161">MKRLSNLKSTDYARFACGYASSICKKQNIQKKSKTTVVSFYNKKSIGSETTLRSYLVRPNDADDQAKQVDVVHRIPRGFGKAYIDKNGRSMQERIREHDRNIRLTRTQNFAFSELAHNTSHRPLLNEIKFFDRNPHFYTRKVKETIRIRLHLNNINRDSEAEI</sequence>